<keyword evidence="1" id="KW-0472">Membrane</keyword>
<keyword evidence="1" id="KW-1133">Transmembrane helix</keyword>
<dbReference type="RefSeq" id="WP_202997640.1">
    <property type="nucleotide sequence ID" value="NZ_JAENHO010000016.1"/>
</dbReference>
<proteinExistence type="predicted"/>
<name>A0ABS1W2H3_9ACTN</name>
<feature type="signal peptide" evidence="2">
    <location>
        <begin position="1"/>
        <end position="24"/>
    </location>
</feature>
<sequence>MRRLALPAALAAVALGGLAAPAQAAPEVPEPTVGVILPEQIAVIEGRTKTIRAEVINAGSTVAKNVVVNFGNVDKSLELSLPAGCDATSCQVGDLAPRATKVLTLKVGVTGDKLAATFEVATGAFETEVTVVRSAGGVDLEIEPIASLNLNRGQSAKLPVVVHNAGTEAVDSVGIVVLNEQGLTALGDYRNCLNLADIDDELGEETGVVCKFDETFEPGATFEVPAASPLSIKVNKDAGGPYTYGAAVLAIGVNDSDAALLAKKKSGKLLTLDALRKKSDVTDGDAPEDINEEDNSAFFGVTVGKSVADVSALGATADSEDVTLEVGLRNNGPTTLISGNDDFTWFPSVRVAVPANVELTDVDVNCVPGTDLTEWDFDTAGTVDGHVYTCFPELGAAVGETIKFAFAGTATGSGKGSVVVDGGVQDTNAANDKAEIVVTASGGQGGGLPVTGAPAGWVALGGAVLLLAGAGAAFLFRRRRIVTTL</sequence>
<dbReference type="Proteomes" id="UP000598996">
    <property type="component" value="Unassembled WGS sequence"/>
</dbReference>
<organism evidence="3 4">
    <name type="scientific">Paractinoplanes lichenicola</name>
    <dbReference type="NCBI Taxonomy" id="2802976"/>
    <lineage>
        <taxon>Bacteria</taxon>
        <taxon>Bacillati</taxon>
        <taxon>Actinomycetota</taxon>
        <taxon>Actinomycetes</taxon>
        <taxon>Micromonosporales</taxon>
        <taxon>Micromonosporaceae</taxon>
        <taxon>Paractinoplanes</taxon>
    </lineage>
</organism>
<feature type="transmembrane region" description="Helical" evidence="1">
    <location>
        <begin position="457"/>
        <end position="476"/>
    </location>
</feature>
<evidence type="ECO:0000313" key="3">
    <source>
        <dbReference type="EMBL" id="MBL7260917.1"/>
    </source>
</evidence>
<keyword evidence="4" id="KW-1185">Reference proteome</keyword>
<keyword evidence="2" id="KW-0732">Signal</keyword>
<gene>
    <name evidence="3" type="ORF">JKJ07_42195</name>
</gene>
<comment type="caution">
    <text evidence="3">The sequence shown here is derived from an EMBL/GenBank/DDBJ whole genome shotgun (WGS) entry which is preliminary data.</text>
</comment>
<dbReference type="EMBL" id="JAENHO010000016">
    <property type="protein sequence ID" value="MBL7260917.1"/>
    <property type="molecule type" value="Genomic_DNA"/>
</dbReference>
<feature type="chain" id="PRO_5045755835" evidence="2">
    <location>
        <begin position="25"/>
        <end position="485"/>
    </location>
</feature>
<dbReference type="NCBIfam" id="TIGR01167">
    <property type="entry name" value="LPXTG_anchor"/>
    <property type="match status" value="1"/>
</dbReference>
<reference evidence="3 4" key="1">
    <citation type="submission" date="2021-01" db="EMBL/GenBank/DDBJ databases">
        <title>Actinoplanes sp. nov. LDG1-01 isolated from lichen.</title>
        <authorList>
            <person name="Saeng-In P."/>
            <person name="Phongsopitanun W."/>
            <person name="Kanchanasin P."/>
            <person name="Yuki M."/>
            <person name="Kudo T."/>
            <person name="Ohkuma M."/>
            <person name="Tanasupawat S."/>
        </authorList>
    </citation>
    <scope>NUCLEOTIDE SEQUENCE [LARGE SCALE GENOMIC DNA]</scope>
    <source>
        <strain evidence="3 4">LDG1-01</strain>
    </source>
</reference>
<evidence type="ECO:0000256" key="1">
    <source>
        <dbReference type="SAM" id="Phobius"/>
    </source>
</evidence>
<keyword evidence="1" id="KW-0812">Transmembrane</keyword>
<evidence type="ECO:0000256" key="2">
    <source>
        <dbReference type="SAM" id="SignalP"/>
    </source>
</evidence>
<protein>
    <submittedName>
        <fullName evidence="3">LPXTG cell wall anchor domain-containing protein</fullName>
    </submittedName>
</protein>
<evidence type="ECO:0000313" key="4">
    <source>
        <dbReference type="Proteomes" id="UP000598996"/>
    </source>
</evidence>
<accession>A0ABS1W2H3</accession>